<dbReference type="InterPro" id="IPR027417">
    <property type="entry name" value="P-loop_NTPase"/>
</dbReference>
<dbReference type="GO" id="GO:0003724">
    <property type="term" value="F:RNA helicase activity"/>
    <property type="evidence" value="ECO:0007669"/>
    <property type="project" value="UniProtKB-EC"/>
</dbReference>
<keyword evidence="4" id="KW-0694">RNA-binding</keyword>
<evidence type="ECO:0000256" key="4">
    <source>
        <dbReference type="RuleBase" id="RU365068"/>
    </source>
</evidence>
<feature type="region of interest" description="Disordered" evidence="5">
    <location>
        <begin position="256"/>
        <end position="280"/>
    </location>
</feature>
<keyword evidence="3 4" id="KW-0067">ATP-binding</keyword>
<accession>A0A261XSU2</accession>
<feature type="compositionally biased region" description="Acidic residues" evidence="5">
    <location>
        <begin position="256"/>
        <end position="265"/>
    </location>
</feature>
<feature type="domain" description="DEAD/DEAH-box helicase" evidence="6">
    <location>
        <begin position="346"/>
        <end position="446"/>
    </location>
</feature>
<proteinExistence type="inferred from homology"/>
<comment type="catalytic activity">
    <reaction evidence="4">
        <text>ATP + H2O = ADP + phosphate + H(+)</text>
        <dbReference type="Rhea" id="RHEA:13065"/>
        <dbReference type="ChEBI" id="CHEBI:15377"/>
        <dbReference type="ChEBI" id="CHEBI:15378"/>
        <dbReference type="ChEBI" id="CHEBI:30616"/>
        <dbReference type="ChEBI" id="CHEBI:43474"/>
        <dbReference type="ChEBI" id="CHEBI:456216"/>
        <dbReference type="EC" id="3.6.4.13"/>
    </reaction>
</comment>
<dbReference type="SUPFAM" id="SSF52540">
    <property type="entry name" value="P-loop containing nucleoside triphosphate hydrolases"/>
    <property type="match status" value="1"/>
</dbReference>
<dbReference type="Pfam" id="PF00270">
    <property type="entry name" value="DEAD"/>
    <property type="match status" value="1"/>
</dbReference>
<dbReference type="GO" id="GO:0016787">
    <property type="term" value="F:hydrolase activity"/>
    <property type="evidence" value="ECO:0007669"/>
    <property type="project" value="UniProtKB-KW"/>
</dbReference>
<sequence length="453" mass="49560">MEPPLCSNLFDVPREELDRTLAMLARALYEPTDSSTKETRDAAERQQLALSEFVTRQLAELANTFSTSDASVPSKEPDESTEKLVVAKKSETAAVNGQALKRKAEPLLTPSPSTSMRLPATKQARLDADTPSPRAQESDRNASKSPTPTADVKPRKPSRSIADRKSTLMKQIKMDAKNYHEPSVLEEIHCLPDLGYTKTELKSLITTCTAVAKGMRRKAVVEALEKLKKEHLHEEEQEGEQSQSDVHEGTLIDSADGEMEPEETNGDMSPTGDQPGLQAFPDFEQDNEEAAKPVSKMMGVPEWLARPTTVDQSESLPVAEAATQFQLSERCIKACGKLGIERFFAVQVAAFPILLQSRSLSDPHLVPRDICVSAPTGSGKTISYVIPVTEALAKRTVVRLRALVILPTRDLVMQVKETFDAFVRGTDLKVATATGQQSFAHEQAQLVGDPVDG</sequence>
<dbReference type="EMBL" id="MVBO01000374">
    <property type="protein sequence ID" value="OZJ01431.1"/>
    <property type="molecule type" value="Genomic_DNA"/>
</dbReference>
<comment type="domain">
    <text evidence="4">The Q motif is unique to and characteristic of the DEAD box family of RNA helicases and controls ATP binding and hydrolysis.</text>
</comment>
<protein>
    <recommendedName>
        <fullName evidence="4">ATP-dependent RNA helicase</fullName>
        <ecNumber evidence="4">3.6.4.13</ecNumber>
    </recommendedName>
</protein>
<dbReference type="GO" id="GO:0003723">
    <property type="term" value="F:RNA binding"/>
    <property type="evidence" value="ECO:0007669"/>
    <property type="project" value="UniProtKB-UniRule"/>
</dbReference>
<evidence type="ECO:0000256" key="3">
    <source>
        <dbReference type="ARBA" id="ARBA00022840"/>
    </source>
</evidence>
<feature type="non-terminal residue" evidence="7">
    <location>
        <position position="453"/>
    </location>
</feature>
<feature type="region of interest" description="Disordered" evidence="5">
    <location>
        <begin position="63"/>
        <end position="166"/>
    </location>
</feature>
<comment type="similarity">
    <text evidence="4">Belongs to the DEAD box helicase family.</text>
</comment>
<dbReference type="PANTHER" id="PTHR24031">
    <property type="entry name" value="RNA HELICASE"/>
    <property type="match status" value="1"/>
</dbReference>
<dbReference type="Proteomes" id="UP000242875">
    <property type="component" value="Unassembled WGS sequence"/>
</dbReference>
<keyword evidence="8" id="KW-1185">Reference proteome</keyword>
<evidence type="ECO:0000259" key="6">
    <source>
        <dbReference type="Pfam" id="PF00270"/>
    </source>
</evidence>
<evidence type="ECO:0000313" key="8">
    <source>
        <dbReference type="Proteomes" id="UP000242875"/>
    </source>
</evidence>
<dbReference type="Gene3D" id="3.40.50.300">
    <property type="entry name" value="P-loop containing nucleotide triphosphate hydrolases"/>
    <property type="match status" value="1"/>
</dbReference>
<evidence type="ECO:0000256" key="1">
    <source>
        <dbReference type="ARBA" id="ARBA00022741"/>
    </source>
</evidence>
<organism evidence="7 8">
    <name type="scientific">Bifiguratus adelaidae</name>
    <dbReference type="NCBI Taxonomy" id="1938954"/>
    <lineage>
        <taxon>Eukaryota</taxon>
        <taxon>Fungi</taxon>
        <taxon>Fungi incertae sedis</taxon>
        <taxon>Mucoromycota</taxon>
        <taxon>Mucoromycotina</taxon>
        <taxon>Endogonomycetes</taxon>
        <taxon>Endogonales</taxon>
        <taxon>Endogonales incertae sedis</taxon>
        <taxon>Bifiguratus</taxon>
    </lineage>
</organism>
<dbReference type="InterPro" id="IPR011545">
    <property type="entry name" value="DEAD/DEAH_box_helicase_dom"/>
</dbReference>
<keyword evidence="4" id="KW-0347">Helicase</keyword>
<reference evidence="7 8" key="1">
    <citation type="journal article" date="2017" name="Mycologia">
        <title>Bifiguratus adelaidae, gen. et sp. nov., a new member of Mucoromycotina in endophytic and soil-dwelling habitats.</title>
        <authorList>
            <person name="Torres-Cruz T.J."/>
            <person name="Billingsley Tobias T.L."/>
            <person name="Almatruk M."/>
            <person name="Hesse C."/>
            <person name="Kuske C.R."/>
            <person name="Desiro A."/>
            <person name="Benucci G.M."/>
            <person name="Bonito G."/>
            <person name="Stajich J.E."/>
            <person name="Dunlap C."/>
            <person name="Arnold A.E."/>
            <person name="Porras-Alfaro A."/>
        </authorList>
    </citation>
    <scope>NUCLEOTIDE SEQUENCE [LARGE SCALE GENOMIC DNA]</scope>
    <source>
        <strain evidence="7 8">AZ0501</strain>
    </source>
</reference>
<keyword evidence="2 4" id="KW-0378">Hydrolase</keyword>
<evidence type="ECO:0000256" key="5">
    <source>
        <dbReference type="SAM" id="MobiDB-lite"/>
    </source>
</evidence>
<dbReference type="OrthoDB" id="3370at2759"/>
<comment type="caution">
    <text evidence="7">The sequence shown here is derived from an EMBL/GenBank/DDBJ whole genome shotgun (WGS) entry which is preliminary data.</text>
</comment>
<dbReference type="GO" id="GO:0005524">
    <property type="term" value="F:ATP binding"/>
    <property type="evidence" value="ECO:0007669"/>
    <property type="project" value="UniProtKB-UniRule"/>
</dbReference>
<evidence type="ECO:0000256" key="2">
    <source>
        <dbReference type="ARBA" id="ARBA00022801"/>
    </source>
</evidence>
<keyword evidence="1 4" id="KW-0547">Nucleotide-binding</keyword>
<evidence type="ECO:0000313" key="7">
    <source>
        <dbReference type="EMBL" id="OZJ01431.1"/>
    </source>
</evidence>
<dbReference type="AlphaFoldDB" id="A0A261XSU2"/>
<gene>
    <name evidence="7" type="ORF">BZG36_05609</name>
</gene>
<dbReference type="EC" id="3.6.4.13" evidence="4"/>
<name>A0A261XSU2_9FUNG</name>
<comment type="function">
    <text evidence="4">RNA helicase.</text>
</comment>